<dbReference type="Pfam" id="PF10650">
    <property type="entry name" value="zf-C3H1"/>
    <property type="match status" value="1"/>
</dbReference>
<evidence type="ECO:0000313" key="5">
    <source>
        <dbReference type="Proteomes" id="UP001153292"/>
    </source>
</evidence>
<feature type="domain" description="Putative zinc-finger" evidence="3">
    <location>
        <begin position="864"/>
        <end position="882"/>
    </location>
</feature>
<evidence type="ECO:0000313" key="4">
    <source>
        <dbReference type="EMBL" id="CAH0397327.1"/>
    </source>
</evidence>
<sequence length="889" mass="101059">MACIEKIPPLTIDSEMEEGEIVDDLDDLSDISSEEEFLLRQRLEVLENYNNVLERKKAKTSMSESGRGINEDALSHDLSDISDREDYLQVPIENKNYKHQYTNIHRKQKRRKETIQLNSAKNKEPKKKLHRTKKKTVPKVIVSETSEESEDEYRNKRRKLANAVSYSKQKNDTSSLKARLEKMLGGNQNFEEIKEEIKEKIKNGIVKSLEWPLNSSGNSTNNEISSESKIVLETEVSNLIELAEDDVKIVNDITGEDCVDSAFAKKKDVEGKKDANTDSDEDLELLRQHALKTKVSKPKMEKPVLDVKAVETKPQNPSDDEDSDTAELRMICLKSALLKKAIEAKQKQKLKKRLSQSFQDEFQLADNKISNEVEAENNTDIESVDMDIGSDGDDKFKEYSNNYGIIEEVKGDIGSIKENSLSVIPMTKQSMEDELDEDEDLLRAKLLTSLSKNLPNLIHPNIINTLNEVQNSEKSALEVKTNKKKTTPEEKPFIIKLGESDSEGEHEATKNLTKMHIKLSEQIDFQQKLDLFLKSTRMEVEKKTLPDVIQKPLEQPKTAPKFVAKAVKHLPKSEQIEYKNLVKRMAELEKIKQARQISMSLSKLPVQAKDTLKPRNVTIDTIKSNTTENLEEQIAISRKIIAEESSKMLKLKEEATNLSQKYKIVETELRNISTAITFNKRQQKTIQNKLSNIRLRHQMLLKRSSSLKHSKINMPLANRNNSKSLQLTKLQKENNPSKEDYKNPQILKAVKVSVNNDLKEDNVANAILSVHIDISSNKKIVKLPKSAMKERVVDLNVENSSTTITHENIDTVNSEARKSRVIDTEDTINANDSAIVKIKEIDDYKSPLDALHGGTWVEDPNSFLCPFEVGGTCKDPDCKYIHPKLPSAQ</sequence>
<reference evidence="4" key="1">
    <citation type="submission" date="2021-12" db="EMBL/GenBank/DDBJ databases">
        <authorList>
            <person name="King R."/>
        </authorList>
    </citation>
    <scope>NUCLEOTIDE SEQUENCE</scope>
</reference>
<dbReference type="InterPro" id="IPR019607">
    <property type="entry name" value="Putative_zinc-finger_domain"/>
</dbReference>
<dbReference type="Proteomes" id="UP001153292">
    <property type="component" value="Chromosome 1"/>
</dbReference>
<organism evidence="4 5">
    <name type="scientific">Chilo suppressalis</name>
    <name type="common">Asiatic rice borer moth</name>
    <dbReference type="NCBI Taxonomy" id="168631"/>
    <lineage>
        <taxon>Eukaryota</taxon>
        <taxon>Metazoa</taxon>
        <taxon>Ecdysozoa</taxon>
        <taxon>Arthropoda</taxon>
        <taxon>Hexapoda</taxon>
        <taxon>Insecta</taxon>
        <taxon>Pterygota</taxon>
        <taxon>Neoptera</taxon>
        <taxon>Endopterygota</taxon>
        <taxon>Lepidoptera</taxon>
        <taxon>Glossata</taxon>
        <taxon>Ditrysia</taxon>
        <taxon>Pyraloidea</taxon>
        <taxon>Crambidae</taxon>
        <taxon>Crambinae</taxon>
        <taxon>Chilo</taxon>
    </lineage>
</organism>
<accession>A0ABN8AUE2</accession>
<feature type="region of interest" description="Disordered" evidence="2">
    <location>
        <begin position="105"/>
        <end position="138"/>
    </location>
</feature>
<keyword evidence="1" id="KW-0175">Coiled coil</keyword>
<keyword evidence="5" id="KW-1185">Reference proteome</keyword>
<protein>
    <recommendedName>
        <fullName evidence="3">Putative zinc-finger domain-containing protein</fullName>
    </recommendedName>
</protein>
<evidence type="ECO:0000256" key="1">
    <source>
        <dbReference type="SAM" id="Coils"/>
    </source>
</evidence>
<feature type="coiled-coil region" evidence="1">
    <location>
        <begin position="641"/>
        <end position="668"/>
    </location>
</feature>
<name>A0ABN8AUE2_CHISP</name>
<evidence type="ECO:0000259" key="3">
    <source>
        <dbReference type="Pfam" id="PF10650"/>
    </source>
</evidence>
<proteinExistence type="predicted"/>
<dbReference type="EMBL" id="OU963894">
    <property type="protein sequence ID" value="CAH0397327.1"/>
    <property type="molecule type" value="Genomic_DNA"/>
</dbReference>
<gene>
    <name evidence="4" type="ORF">CHILSU_LOCUS394</name>
</gene>
<feature type="compositionally biased region" description="Basic residues" evidence="2">
    <location>
        <begin position="124"/>
        <end position="137"/>
    </location>
</feature>
<evidence type="ECO:0000256" key="2">
    <source>
        <dbReference type="SAM" id="MobiDB-lite"/>
    </source>
</evidence>